<dbReference type="Proteomes" id="UP000218811">
    <property type="component" value="Unassembled WGS sequence"/>
</dbReference>
<sequence length="102" mass="11147">MLTARRTITQIAKQQGLKVIASAGSEEKVAFNYKTERTQDVLARAGPIDIYWDNVGGEAIDAPSVGARFIECSMISAYNGEEPYHVKNLLLIVGKISGFIVM</sequence>
<dbReference type="AlphaFoldDB" id="A0A2H3JB98"/>
<name>A0A2H3JB98_WOLCO</name>
<dbReference type="InterPro" id="IPR036291">
    <property type="entry name" value="NAD(P)-bd_dom_sf"/>
</dbReference>
<organism evidence="1 2">
    <name type="scientific">Wolfiporia cocos (strain MD-104)</name>
    <name type="common">Brown rot fungus</name>
    <dbReference type="NCBI Taxonomy" id="742152"/>
    <lineage>
        <taxon>Eukaryota</taxon>
        <taxon>Fungi</taxon>
        <taxon>Dikarya</taxon>
        <taxon>Basidiomycota</taxon>
        <taxon>Agaricomycotina</taxon>
        <taxon>Agaricomycetes</taxon>
        <taxon>Polyporales</taxon>
        <taxon>Phaeolaceae</taxon>
        <taxon>Wolfiporia</taxon>
    </lineage>
</organism>
<dbReference type="PANTHER" id="PTHR43205:SF7">
    <property type="entry name" value="PROSTAGLANDIN REDUCTASE 1"/>
    <property type="match status" value="1"/>
</dbReference>
<reference evidence="1 2" key="1">
    <citation type="journal article" date="2012" name="Science">
        <title>The Paleozoic origin of enzymatic lignin decomposition reconstructed from 31 fungal genomes.</title>
        <authorList>
            <person name="Floudas D."/>
            <person name="Binder M."/>
            <person name="Riley R."/>
            <person name="Barry K."/>
            <person name="Blanchette R.A."/>
            <person name="Henrissat B."/>
            <person name="Martinez A.T."/>
            <person name="Otillar R."/>
            <person name="Spatafora J.W."/>
            <person name="Yadav J.S."/>
            <person name="Aerts A."/>
            <person name="Benoit I."/>
            <person name="Boyd A."/>
            <person name="Carlson A."/>
            <person name="Copeland A."/>
            <person name="Coutinho P.M."/>
            <person name="de Vries R.P."/>
            <person name="Ferreira P."/>
            <person name="Findley K."/>
            <person name="Foster B."/>
            <person name="Gaskell J."/>
            <person name="Glotzer D."/>
            <person name="Gorecki P."/>
            <person name="Heitman J."/>
            <person name="Hesse C."/>
            <person name="Hori C."/>
            <person name="Igarashi K."/>
            <person name="Jurgens J.A."/>
            <person name="Kallen N."/>
            <person name="Kersten P."/>
            <person name="Kohler A."/>
            <person name="Kuees U."/>
            <person name="Kumar T.K.A."/>
            <person name="Kuo A."/>
            <person name="LaButti K."/>
            <person name="Larrondo L.F."/>
            <person name="Lindquist E."/>
            <person name="Ling A."/>
            <person name="Lombard V."/>
            <person name="Lucas S."/>
            <person name="Lundell T."/>
            <person name="Martin R."/>
            <person name="McLaughlin D.J."/>
            <person name="Morgenstern I."/>
            <person name="Morin E."/>
            <person name="Murat C."/>
            <person name="Nagy L.G."/>
            <person name="Nolan M."/>
            <person name="Ohm R.A."/>
            <person name="Patyshakuliyeva A."/>
            <person name="Rokas A."/>
            <person name="Ruiz-Duenas F.J."/>
            <person name="Sabat G."/>
            <person name="Salamov A."/>
            <person name="Samejima M."/>
            <person name="Schmutz J."/>
            <person name="Slot J.C."/>
            <person name="St John F."/>
            <person name="Stenlid J."/>
            <person name="Sun H."/>
            <person name="Sun S."/>
            <person name="Syed K."/>
            <person name="Tsang A."/>
            <person name="Wiebenga A."/>
            <person name="Young D."/>
            <person name="Pisabarro A."/>
            <person name="Eastwood D.C."/>
            <person name="Martin F."/>
            <person name="Cullen D."/>
            <person name="Grigoriev I.V."/>
            <person name="Hibbett D.S."/>
        </authorList>
    </citation>
    <scope>NUCLEOTIDE SEQUENCE [LARGE SCALE GENOMIC DNA]</scope>
    <source>
        <strain evidence="1 2">MD-104</strain>
    </source>
</reference>
<dbReference type="GO" id="GO:0016628">
    <property type="term" value="F:oxidoreductase activity, acting on the CH-CH group of donors, NAD or NADP as acceptor"/>
    <property type="evidence" value="ECO:0007669"/>
    <property type="project" value="InterPro"/>
</dbReference>
<proteinExistence type="predicted"/>
<dbReference type="Gene3D" id="3.40.50.720">
    <property type="entry name" value="NAD(P)-binding Rossmann-like Domain"/>
    <property type="match status" value="1"/>
</dbReference>
<keyword evidence="2" id="KW-1185">Reference proteome</keyword>
<dbReference type="InterPro" id="IPR045010">
    <property type="entry name" value="MDR_fam"/>
</dbReference>
<dbReference type="OrthoDB" id="809632at2759"/>
<dbReference type="SUPFAM" id="SSF51735">
    <property type="entry name" value="NAD(P)-binding Rossmann-fold domains"/>
    <property type="match status" value="1"/>
</dbReference>
<protein>
    <recommendedName>
        <fullName evidence="3">Alcohol dehydrogenase-like C-terminal domain-containing protein</fullName>
    </recommendedName>
</protein>
<gene>
    <name evidence="1" type="ORF">WOLCODRAFT_29234</name>
</gene>
<evidence type="ECO:0000313" key="2">
    <source>
        <dbReference type="Proteomes" id="UP000218811"/>
    </source>
</evidence>
<evidence type="ECO:0008006" key="3">
    <source>
        <dbReference type="Google" id="ProtNLM"/>
    </source>
</evidence>
<evidence type="ECO:0000313" key="1">
    <source>
        <dbReference type="EMBL" id="PCH38865.1"/>
    </source>
</evidence>
<dbReference type="EMBL" id="KB467943">
    <property type="protein sequence ID" value="PCH38865.1"/>
    <property type="molecule type" value="Genomic_DNA"/>
</dbReference>
<dbReference type="PANTHER" id="PTHR43205">
    <property type="entry name" value="PROSTAGLANDIN REDUCTASE"/>
    <property type="match status" value="1"/>
</dbReference>
<accession>A0A2H3JB98</accession>